<dbReference type="Gene3D" id="3.30.565.10">
    <property type="entry name" value="Histidine kinase-like ATPase, C-terminal domain"/>
    <property type="match status" value="1"/>
</dbReference>
<keyword evidence="3" id="KW-1185">Reference proteome</keyword>
<feature type="domain" description="Histidine kinase/HSP90-like ATPase" evidence="1">
    <location>
        <begin position="23"/>
        <end position="133"/>
    </location>
</feature>
<dbReference type="EMBL" id="PISP01000002">
    <property type="protein sequence ID" value="PKD43743.1"/>
    <property type="molecule type" value="Genomic_DNA"/>
</dbReference>
<comment type="caution">
    <text evidence="2">The sequence shown here is derived from an EMBL/GenBank/DDBJ whole genome shotgun (WGS) entry which is preliminary data.</text>
</comment>
<dbReference type="Pfam" id="PF13589">
    <property type="entry name" value="HATPase_c_3"/>
    <property type="match status" value="1"/>
</dbReference>
<name>A0A2N0VHS5_9BACT</name>
<gene>
    <name evidence="2" type="ORF">CWD77_09295</name>
</gene>
<dbReference type="GO" id="GO:0005524">
    <property type="term" value="F:ATP binding"/>
    <property type="evidence" value="ECO:0007669"/>
    <property type="project" value="UniProtKB-KW"/>
</dbReference>
<dbReference type="Proteomes" id="UP000233398">
    <property type="component" value="Unassembled WGS sequence"/>
</dbReference>
<dbReference type="OrthoDB" id="9802640at2"/>
<evidence type="ECO:0000259" key="1">
    <source>
        <dbReference type="SMART" id="SM00387"/>
    </source>
</evidence>
<accession>A0A2N0VHS5</accession>
<keyword evidence="2" id="KW-0067">ATP-binding</keyword>
<dbReference type="SMART" id="SM00387">
    <property type="entry name" value="HATPase_c"/>
    <property type="match status" value="1"/>
</dbReference>
<dbReference type="RefSeq" id="WP_101073283.1">
    <property type="nucleotide sequence ID" value="NZ_PISP01000002.1"/>
</dbReference>
<protein>
    <submittedName>
        <fullName evidence="2">ATP-binding protein</fullName>
    </submittedName>
</protein>
<evidence type="ECO:0000313" key="3">
    <source>
        <dbReference type="Proteomes" id="UP000233398"/>
    </source>
</evidence>
<dbReference type="InterPro" id="IPR036890">
    <property type="entry name" value="HATPase_C_sf"/>
</dbReference>
<proteinExistence type="predicted"/>
<reference evidence="2 3" key="1">
    <citation type="submission" date="2017-11" db="EMBL/GenBank/DDBJ databases">
        <title>Rhodohalobacter 15182 sp. nov., isolated from a salt lake.</title>
        <authorList>
            <person name="Han S."/>
        </authorList>
    </citation>
    <scope>NUCLEOTIDE SEQUENCE [LARGE SCALE GENOMIC DNA]</scope>
    <source>
        <strain evidence="2 3">15182</strain>
    </source>
</reference>
<dbReference type="InterPro" id="IPR003594">
    <property type="entry name" value="HATPase_dom"/>
</dbReference>
<dbReference type="SUPFAM" id="SSF55874">
    <property type="entry name" value="ATPase domain of HSP90 chaperone/DNA topoisomerase II/histidine kinase"/>
    <property type="match status" value="1"/>
</dbReference>
<organism evidence="2 3">
    <name type="scientific">Rhodohalobacter barkolensis</name>
    <dbReference type="NCBI Taxonomy" id="2053187"/>
    <lineage>
        <taxon>Bacteria</taxon>
        <taxon>Pseudomonadati</taxon>
        <taxon>Balneolota</taxon>
        <taxon>Balneolia</taxon>
        <taxon>Balneolales</taxon>
        <taxon>Balneolaceae</taxon>
        <taxon>Rhodohalobacter</taxon>
    </lineage>
</organism>
<evidence type="ECO:0000313" key="2">
    <source>
        <dbReference type="EMBL" id="PKD43743.1"/>
    </source>
</evidence>
<keyword evidence="2" id="KW-0547">Nucleotide-binding</keyword>
<dbReference type="AlphaFoldDB" id="A0A2N0VHS5"/>
<sequence>MKKIEFLKQSVNQIRKSIRDIDDSYNHEWDIIAELCQNSIDAIKEANPSSPEIFIRIDALNKTIVIRDNGIGIDSDKLPKLLAPFSTNKDLNEELIGEKGVGLTFVIFSCNNFRIKTTYDGVTSVGSIIDAFNWKSRTDEELLKLEFDQIDEDFTGTEIILRQVKSSPIFDLNFAQLQYVLRTKTALGNTKTLWNDGESLSINLEHVDINGIENSTKLPYKYWAPTDGLDKNTKISLEEYKEYANQAHRDDNDKRRKLRDKIIYDIGRFDHKGRVINYYACLVPKRSVWNFLSIHNHLALEENFEDDEWMEKFYYSVFQNGIYTSVKGMPTGVSVDHPITGAQGSWAQIFIIFEDRQLTFDIGRKSIHGAQARIYRKYSKSIFSEFRKLAKYISGDIIVETDWDKEETFADIEDMLDLNSENTRFQKTPRHQEASVAAIFYELIGREIITEITPLVSGYRNKYDLYAKWGKKKVVIEFKSKLRNVLKDFSDEQKMFNEIDVIVCYDVNEEDIQAMKNRNLDVEKINKSVLGGNKIFPNSTHQIILSGLIPPIFVIDIKSML</sequence>